<evidence type="ECO:0000256" key="4">
    <source>
        <dbReference type="ARBA" id="ARBA00011881"/>
    </source>
</evidence>
<comment type="similarity">
    <text evidence="3">Belongs to the KdsC family.</text>
</comment>
<keyword evidence="14" id="KW-1185">Reference proteome</keyword>
<name>A0A5C5YWY5_9BACT</name>
<keyword evidence="7 12" id="KW-0479">Metal-binding</keyword>
<organism evidence="13 14">
    <name type="scientific">Novipirellula herctigrandis</name>
    <dbReference type="NCBI Taxonomy" id="2527986"/>
    <lineage>
        <taxon>Bacteria</taxon>
        <taxon>Pseudomonadati</taxon>
        <taxon>Planctomycetota</taxon>
        <taxon>Planctomycetia</taxon>
        <taxon>Pirellulales</taxon>
        <taxon>Pirellulaceae</taxon>
        <taxon>Novipirellula</taxon>
    </lineage>
</organism>
<dbReference type="PANTHER" id="PTHR21485">
    <property type="entry name" value="HAD SUPERFAMILY MEMBERS CMAS AND KDSC"/>
    <property type="match status" value="1"/>
</dbReference>
<evidence type="ECO:0000256" key="1">
    <source>
        <dbReference type="ARBA" id="ARBA00000898"/>
    </source>
</evidence>
<evidence type="ECO:0000256" key="9">
    <source>
        <dbReference type="ARBA" id="ARBA00022842"/>
    </source>
</evidence>
<evidence type="ECO:0000313" key="14">
    <source>
        <dbReference type="Proteomes" id="UP000315010"/>
    </source>
</evidence>
<comment type="subunit">
    <text evidence="4">Homotetramer.</text>
</comment>
<evidence type="ECO:0000256" key="8">
    <source>
        <dbReference type="ARBA" id="ARBA00022801"/>
    </source>
</evidence>
<comment type="catalytic activity">
    <reaction evidence="1">
        <text>3-deoxy-alpha-D-manno-2-octulosonate-8-phosphate + H2O = 3-deoxy-alpha-D-manno-oct-2-ulosonate + phosphate</text>
        <dbReference type="Rhea" id="RHEA:11500"/>
        <dbReference type="ChEBI" id="CHEBI:15377"/>
        <dbReference type="ChEBI" id="CHEBI:43474"/>
        <dbReference type="ChEBI" id="CHEBI:85985"/>
        <dbReference type="ChEBI" id="CHEBI:85986"/>
        <dbReference type="EC" id="3.1.3.45"/>
    </reaction>
</comment>
<dbReference type="RefSeq" id="WP_146394621.1">
    <property type="nucleotide sequence ID" value="NZ_SJPJ01000001.1"/>
</dbReference>
<dbReference type="AlphaFoldDB" id="A0A5C5YWY5"/>
<evidence type="ECO:0000256" key="3">
    <source>
        <dbReference type="ARBA" id="ARBA00005893"/>
    </source>
</evidence>
<sequence>MLEHLKNDADIAANITCILSDVDGVLTDGRIIYTGEGVEIKHFHARDGQGIKTWLQRGLQFGIITARTGNAVIQRASDLGIQHLAQGFEEKLPAAEKMLAEMGCSFEQACYVGDDLPDIAVMRRVALAVAPADAATDAREAAQWVTRCKGGHGAMREVIERLLRAQGRWKEHTK</sequence>
<dbReference type="InterPro" id="IPR010023">
    <property type="entry name" value="KdsC_fam"/>
</dbReference>
<dbReference type="NCBIfam" id="TIGR01670">
    <property type="entry name" value="KdsC-phosphatas"/>
    <property type="match status" value="1"/>
</dbReference>
<evidence type="ECO:0000256" key="11">
    <source>
        <dbReference type="ARBA" id="ARBA00031051"/>
    </source>
</evidence>
<feature type="binding site" evidence="12">
    <location>
        <position position="114"/>
    </location>
    <ligand>
        <name>Mg(2+)</name>
        <dbReference type="ChEBI" id="CHEBI:18420"/>
    </ligand>
</feature>
<keyword evidence="10" id="KW-0448">Lipopolysaccharide biosynthesis</keyword>
<evidence type="ECO:0000256" key="5">
    <source>
        <dbReference type="ARBA" id="ARBA00013066"/>
    </source>
</evidence>
<dbReference type="PIRSF" id="PIRSF006118">
    <property type="entry name" value="KDO8-P_Ptase"/>
    <property type="match status" value="1"/>
</dbReference>
<evidence type="ECO:0000256" key="12">
    <source>
        <dbReference type="PIRSR" id="PIRSR006118-2"/>
    </source>
</evidence>
<dbReference type="SFLD" id="SFLDS00003">
    <property type="entry name" value="Haloacid_Dehalogenase"/>
    <property type="match status" value="1"/>
</dbReference>
<dbReference type="GO" id="GO:0008781">
    <property type="term" value="F:N-acylneuraminate cytidylyltransferase activity"/>
    <property type="evidence" value="ECO:0007669"/>
    <property type="project" value="TreeGrafter"/>
</dbReference>
<keyword evidence="8 13" id="KW-0378">Hydrolase</keyword>
<dbReference type="Proteomes" id="UP000315010">
    <property type="component" value="Unassembled WGS sequence"/>
</dbReference>
<feature type="binding site" evidence="12">
    <location>
        <position position="23"/>
    </location>
    <ligand>
        <name>substrate</name>
    </ligand>
</feature>
<dbReference type="EMBL" id="SJPJ01000001">
    <property type="protein sequence ID" value="TWT79390.1"/>
    <property type="molecule type" value="Genomic_DNA"/>
</dbReference>
<evidence type="ECO:0000256" key="10">
    <source>
        <dbReference type="ARBA" id="ARBA00022985"/>
    </source>
</evidence>
<evidence type="ECO:0000256" key="2">
    <source>
        <dbReference type="ARBA" id="ARBA00001946"/>
    </source>
</evidence>
<dbReference type="OrthoDB" id="9805604at2"/>
<evidence type="ECO:0000256" key="7">
    <source>
        <dbReference type="ARBA" id="ARBA00022723"/>
    </source>
</evidence>
<evidence type="ECO:0000313" key="13">
    <source>
        <dbReference type="EMBL" id="TWT79390.1"/>
    </source>
</evidence>
<dbReference type="InterPro" id="IPR036412">
    <property type="entry name" value="HAD-like_sf"/>
</dbReference>
<feature type="binding site" evidence="12">
    <location>
        <position position="21"/>
    </location>
    <ligand>
        <name>Mg(2+)</name>
        <dbReference type="ChEBI" id="CHEBI:18420"/>
    </ligand>
</feature>
<dbReference type="SUPFAM" id="SSF56784">
    <property type="entry name" value="HAD-like"/>
    <property type="match status" value="1"/>
</dbReference>
<keyword evidence="9 12" id="KW-0460">Magnesium</keyword>
<dbReference type="FunFam" id="3.40.50.1000:FF:000029">
    <property type="entry name" value="3-deoxy-D-manno-octulosonate 8-phosphate phosphatase KdsC"/>
    <property type="match status" value="1"/>
</dbReference>
<reference evidence="13 14" key="1">
    <citation type="submission" date="2019-02" db="EMBL/GenBank/DDBJ databases">
        <title>Deep-cultivation of Planctomycetes and their phenomic and genomic characterization uncovers novel biology.</title>
        <authorList>
            <person name="Wiegand S."/>
            <person name="Jogler M."/>
            <person name="Boedeker C."/>
            <person name="Pinto D."/>
            <person name="Vollmers J."/>
            <person name="Rivas-Marin E."/>
            <person name="Kohn T."/>
            <person name="Peeters S.H."/>
            <person name="Heuer A."/>
            <person name="Rast P."/>
            <person name="Oberbeckmann S."/>
            <person name="Bunk B."/>
            <person name="Jeske O."/>
            <person name="Meyerdierks A."/>
            <person name="Storesund J.E."/>
            <person name="Kallscheuer N."/>
            <person name="Luecker S."/>
            <person name="Lage O.M."/>
            <person name="Pohl T."/>
            <person name="Merkel B.J."/>
            <person name="Hornburger P."/>
            <person name="Mueller R.-W."/>
            <person name="Bruemmer F."/>
            <person name="Labrenz M."/>
            <person name="Spormann A.M."/>
            <person name="Op Den Camp H."/>
            <person name="Overmann J."/>
            <person name="Amann R."/>
            <person name="Jetten M.S.M."/>
            <person name="Mascher T."/>
            <person name="Medema M.H."/>
            <person name="Devos D.P."/>
            <person name="Kaster A.-K."/>
            <person name="Ovreas L."/>
            <person name="Rohde M."/>
            <person name="Galperin M.Y."/>
            <person name="Jogler C."/>
        </authorList>
    </citation>
    <scope>NUCLEOTIDE SEQUENCE [LARGE SCALE GENOMIC DNA]</scope>
    <source>
        <strain evidence="13 14">CA13</strain>
    </source>
</reference>
<comment type="cofactor">
    <cofactor evidence="2 12">
        <name>Mg(2+)</name>
        <dbReference type="ChEBI" id="CHEBI:18420"/>
    </cofactor>
</comment>
<gene>
    <name evidence="13" type="primary">kdsC</name>
    <name evidence="13" type="ORF">CA13_07900</name>
</gene>
<dbReference type="InterPro" id="IPR023214">
    <property type="entry name" value="HAD_sf"/>
</dbReference>
<protein>
    <recommendedName>
        <fullName evidence="6">3-deoxy-D-manno-octulosonate 8-phosphate phosphatase KdsC</fullName>
        <ecNumber evidence="5">3.1.3.45</ecNumber>
    </recommendedName>
    <alternativeName>
        <fullName evidence="11">KDO 8-P phosphatase</fullName>
    </alternativeName>
</protein>
<evidence type="ECO:0000256" key="6">
    <source>
        <dbReference type="ARBA" id="ARBA00020092"/>
    </source>
</evidence>
<dbReference type="SFLD" id="SFLDG01136">
    <property type="entry name" value="C1.6:_Phosphoserine_Phosphatas"/>
    <property type="match status" value="1"/>
</dbReference>
<accession>A0A5C5YWY5</accession>
<dbReference type="EC" id="3.1.3.45" evidence="5"/>
<dbReference type="SFLD" id="SFLDG01138">
    <property type="entry name" value="C1.6.2:_Deoxy-d-mannose-octulo"/>
    <property type="match status" value="1"/>
</dbReference>
<proteinExistence type="inferred from homology"/>
<dbReference type="GO" id="GO:0019143">
    <property type="term" value="F:3-deoxy-manno-octulosonate-8-phosphatase activity"/>
    <property type="evidence" value="ECO:0007669"/>
    <property type="project" value="UniProtKB-EC"/>
</dbReference>
<dbReference type="GO" id="GO:0046872">
    <property type="term" value="F:metal ion binding"/>
    <property type="evidence" value="ECO:0007669"/>
    <property type="project" value="UniProtKB-KW"/>
</dbReference>
<dbReference type="PANTHER" id="PTHR21485:SF6">
    <property type="entry name" value="N-ACYLNEURAMINATE CYTIDYLYLTRANSFERASE-RELATED"/>
    <property type="match status" value="1"/>
</dbReference>
<dbReference type="Pfam" id="PF08282">
    <property type="entry name" value="Hydrolase_3"/>
    <property type="match status" value="1"/>
</dbReference>
<dbReference type="InterPro" id="IPR050793">
    <property type="entry name" value="CMP-NeuNAc_synthase"/>
</dbReference>
<comment type="caution">
    <text evidence="13">The sequence shown here is derived from an EMBL/GenBank/DDBJ whole genome shotgun (WGS) entry which is preliminary data.</text>
</comment>
<dbReference type="GO" id="GO:0009103">
    <property type="term" value="P:lipopolysaccharide biosynthetic process"/>
    <property type="evidence" value="ECO:0007669"/>
    <property type="project" value="UniProtKB-KW"/>
</dbReference>
<dbReference type="Gene3D" id="3.40.50.1000">
    <property type="entry name" value="HAD superfamily/HAD-like"/>
    <property type="match status" value="1"/>
</dbReference>